<dbReference type="Proteomes" id="UP000549134">
    <property type="component" value="Unassembled WGS sequence"/>
</dbReference>
<feature type="transmembrane region" description="Helical" evidence="5">
    <location>
        <begin position="31"/>
        <end position="50"/>
    </location>
</feature>
<proteinExistence type="predicted"/>
<dbReference type="GO" id="GO:0022857">
    <property type="term" value="F:transmembrane transporter activity"/>
    <property type="evidence" value="ECO:0007669"/>
    <property type="project" value="InterPro"/>
</dbReference>
<dbReference type="InterPro" id="IPR036259">
    <property type="entry name" value="MFS_trans_sf"/>
</dbReference>
<dbReference type="CDD" id="cd17393">
    <property type="entry name" value="MFS_MosC_like"/>
    <property type="match status" value="1"/>
</dbReference>
<keyword evidence="4 5" id="KW-0472">Membrane</keyword>
<evidence type="ECO:0000256" key="2">
    <source>
        <dbReference type="ARBA" id="ARBA00022692"/>
    </source>
</evidence>
<dbReference type="PANTHER" id="PTHR23514">
    <property type="entry name" value="BYPASS OF STOP CODON PROTEIN 6"/>
    <property type="match status" value="1"/>
</dbReference>
<feature type="transmembrane region" description="Helical" evidence="5">
    <location>
        <begin position="282"/>
        <end position="302"/>
    </location>
</feature>
<dbReference type="InterPro" id="IPR011701">
    <property type="entry name" value="MFS"/>
</dbReference>
<feature type="transmembrane region" description="Helical" evidence="5">
    <location>
        <begin position="224"/>
        <end position="245"/>
    </location>
</feature>
<keyword evidence="3 5" id="KW-1133">Transmembrane helix</keyword>
<feature type="transmembrane region" description="Helical" evidence="5">
    <location>
        <begin position="62"/>
        <end position="80"/>
    </location>
</feature>
<dbReference type="EMBL" id="JACAQK010000043">
    <property type="protein sequence ID" value="NWD40095.1"/>
    <property type="molecule type" value="Genomic_DNA"/>
</dbReference>
<dbReference type="GO" id="GO:0016020">
    <property type="term" value="C:membrane"/>
    <property type="evidence" value="ECO:0007669"/>
    <property type="project" value="UniProtKB-SubCell"/>
</dbReference>
<evidence type="ECO:0000259" key="6">
    <source>
        <dbReference type="PROSITE" id="PS50850"/>
    </source>
</evidence>
<feature type="domain" description="Major facilitator superfamily (MFS) profile" evidence="6">
    <location>
        <begin position="1"/>
        <end position="362"/>
    </location>
</feature>
<dbReference type="InterPro" id="IPR051788">
    <property type="entry name" value="MFS_Transporter"/>
</dbReference>
<name>A0A7Y8AXB9_PSETO</name>
<organism evidence="7 8">
    <name type="scientific">Pseudomonas tolaasii</name>
    <dbReference type="NCBI Taxonomy" id="29442"/>
    <lineage>
        <taxon>Bacteria</taxon>
        <taxon>Pseudomonadati</taxon>
        <taxon>Pseudomonadota</taxon>
        <taxon>Gammaproteobacteria</taxon>
        <taxon>Pseudomonadales</taxon>
        <taxon>Pseudomonadaceae</taxon>
        <taxon>Pseudomonas</taxon>
    </lineage>
</organism>
<protein>
    <submittedName>
        <fullName evidence="7">MFS transporter</fullName>
    </submittedName>
</protein>
<evidence type="ECO:0000256" key="3">
    <source>
        <dbReference type="ARBA" id="ARBA00022989"/>
    </source>
</evidence>
<evidence type="ECO:0000313" key="7">
    <source>
        <dbReference type="EMBL" id="NWD40095.1"/>
    </source>
</evidence>
<dbReference type="Pfam" id="PF07690">
    <property type="entry name" value="MFS_1"/>
    <property type="match status" value="1"/>
</dbReference>
<feature type="transmembrane region" description="Helical" evidence="5">
    <location>
        <begin position="257"/>
        <end position="276"/>
    </location>
</feature>
<reference evidence="7 8" key="1">
    <citation type="submission" date="2020-04" db="EMBL/GenBank/DDBJ databases">
        <title>Molecular characterization of pseudomonads from Agaricus bisporus reveal novel blotch 2 pathogens in Western Europe.</title>
        <authorList>
            <person name="Taparia T."/>
            <person name="Krijger M."/>
            <person name="Haynes E."/>
            <person name="Elpinstone J.G."/>
            <person name="Noble R."/>
            <person name="Van Der Wolf J."/>
        </authorList>
    </citation>
    <scope>NUCLEOTIDE SEQUENCE [LARGE SCALE GENOMIC DNA]</scope>
    <source>
        <strain evidence="7 8">IPO3746</strain>
    </source>
</reference>
<dbReference type="RefSeq" id="WP_177008012.1">
    <property type="nucleotide sequence ID" value="NZ_JACAQH010000030.1"/>
</dbReference>
<comment type="subcellular location">
    <subcellularLocation>
        <location evidence="1">Membrane</location>
        <topology evidence="1">Multi-pass membrane protein</topology>
    </subcellularLocation>
</comment>
<evidence type="ECO:0000256" key="1">
    <source>
        <dbReference type="ARBA" id="ARBA00004141"/>
    </source>
</evidence>
<feature type="transmembrane region" description="Helical" evidence="5">
    <location>
        <begin position="314"/>
        <end position="336"/>
    </location>
</feature>
<dbReference type="InterPro" id="IPR020846">
    <property type="entry name" value="MFS_dom"/>
</dbReference>
<dbReference type="PANTHER" id="PTHR23514:SF13">
    <property type="entry name" value="INNER MEMBRANE PROTEIN YBJJ"/>
    <property type="match status" value="1"/>
</dbReference>
<evidence type="ECO:0000256" key="4">
    <source>
        <dbReference type="ARBA" id="ARBA00023136"/>
    </source>
</evidence>
<sequence>MTQFFVCGTAFASRGVQIPLIKTRYGLSDAVMSLTMLALAGGAILAMGRVGHWVTRVGSVRALRQSGLIYAMTTLGIALAPGFISLLLILTLLGMAMGAFDVAMNVQAATLESRSNEPVMSTLHGMFSLGGMFGALSSAVIAGLELPPVWHAAFIAGLTLTATVFASQYLLDENPDVPQLQAGAQLLAKPSIMLGLAAFLGLICEGAMYDWAGIYLRDVADAPLAMISYGYAAFSTGMAVSRFSADFLRRRFSGTNLLSVSAWLGFGGIAAALLLPSPWISLIGFFVMGLGIANLMPLFFLAGTRQPGVPPAQGVAFVARSAYGGMLFGPVLIGVVSHHVELRAALVLVALIMGWIATFGARRIRHLD</sequence>
<comment type="caution">
    <text evidence="7">The sequence shown here is derived from an EMBL/GenBank/DDBJ whole genome shotgun (WGS) entry which is preliminary data.</text>
</comment>
<feature type="transmembrane region" description="Helical" evidence="5">
    <location>
        <begin position="150"/>
        <end position="171"/>
    </location>
</feature>
<evidence type="ECO:0000256" key="5">
    <source>
        <dbReference type="SAM" id="Phobius"/>
    </source>
</evidence>
<dbReference type="Gene3D" id="1.20.1250.20">
    <property type="entry name" value="MFS general substrate transporter like domains"/>
    <property type="match status" value="2"/>
</dbReference>
<dbReference type="AlphaFoldDB" id="A0A7Y8AXB9"/>
<feature type="transmembrane region" description="Helical" evidence="5">
    <location>
        <begin position="192"/>
        <end position="212"/>
    </location>
</feature>
<evidence type="ECO:0000313" key="8">
    <source>
        <dbReference type="Proteomes" id="UP000549134"/>
    </source>
</evidence>
<dbReference type="SUPFAM" id="SSF103473">
    <property type="entry name" value="MFS general substrate transporter"/>
    <property type="match status" value="1"/>
</dbReference>
<feature type="transmembrane region" description="Helical" evidence="5">
    <location>
        <begin position="125"/>
        <end position="144"/>
    </location>
</feature>
<feature type="transmembrane region" description="Helical" evidence="5">
    <location>
        <begin position="342"/>
        <end position="361"/>
    </location>
</feature>
<dbReference type="PROSITE" id="PS50850">
    <property type="entry name" value="MFS"/>
    <property type="match status" value="1"/>
</dbReference>
<accession>A0A7Y8AXB9</accession>
<keyword evidence="2 5" id="KW-0812">Transmembrane</keyword>
<gene>
    <name evidence="7" type="ORF">HX787_30010</name>
</gene>